<reference evidence="1 2" key="1">
    <citation type="journal article" date="2022" name="Allergy">
        <title>Genome assembly and annotation of Periplaneta americana reveal a comprehensive cockroach allergen profile.</title>
        <authorList>
            <person name="Wang L."/>
            <person name="Xiong Q."/>
            <person name="Saelim N."/>
            <person name="Wang L."/>
            <person name="Nong W."/>
            <person name="Wan A.T."/>
            <person name="Shi M."/>
            <person name="Liu X."/>
            <person name="Cao Q."/>
            <person name="Hui J.H.L."/>
            <person name="Sookrung N."/>
            <person name="Leung T.F."/>
            <person name="Tungtrongchitr A."/>
            <person name="Tsui S.K.W."/>
        </authorList>
    </citation>
    <scope>NUCLEOTIDE SEQUENCE [LARGE SCALE GENOMIC DNA]</scope>
    <source>
        <strain evidence="1">PWHHKU_190912</strain>
    </source>
</reference>
<sequence>GSNRDAYPCTSQGLALLFFKSNGGIDDVAIRISVQPIRYWTFGHQEQPGQFQRVRDSLRRRLEECIAKNGLHIEHLLRISVQISESMCCGTHVY</sequence>
<comment type="caution">
    <text evidence="1">The sequence shown here is derived from an EMBL/GenBank/DDBJ whole genome shotgun (WGS) entry which is preliminary data.</text>
</comment>
<proteinExistence type="predicted"/>
<accession>A0ABQ8U0X9</accession>
<organism evidence="1 2">
    <name type="scientific">Periplaneta americana</name>
    <name type="common">American cockroach</name>
    <name type="synonym">Blatta americana</name>
    <dbReference type="NCBI Taxonomy" id="6978"/>
    <lineage>
        <taxon>Eukaryota</taxon>
        <taxon>Metazoa</taxon>
        <taxon>Ecdysozoa</taxon>
        <taxon>Arthropoda</taxon>
        <taxon>Hexapoda</taxon>
        <taxon>Insecta</taxon>
        <taxon>Pterygota</taxon>
        <taxon>Neoptera</taxon>
        <taxon>Polyneoptera</taxon>
        <taxon>Dictyoptera</taxon>
        <taxon>Blattodea</taxon>
        <taxon>Blattoidea</taxon>
        <taxon>Blattidae</taxon>
        <taxon>Blattinae</taxon>
        <taxon>Periplaneta</taxon>
    </lineage>
</organism>
<keyword evidence="2" id="KW-1185">Reference proteome</keyword>
<evidence type="ECO:0000313" key="2">
    <source>
        <dbReference type="Proteomes" id="UP001148838"/>
    </source>
</evidence>
<gene>
    <name evidence="1" type="ORF">ANN_02533</name>
</gene>
<name>A0ABQ8U0X9_PERAM</name>
<dbReference type="Proteomes" id="UP001148838">
    <property type="component" value="Unassembled WGS sequence"/>
</dbReference>
<protein>
    <submittedName>
        <fullName evidence="1">Uncharacterized protein</fullName>
    </submittedName>
</protein>
<dbReference type="EMBL" id="JAJSOF020000001">
    <property type="protein sequence ID" value="KAJ4451095.1"/>
    <property type="molecule type" value="Genomic_DNA"/>
</dbReference>
<evidence type="ECO:0000313" key="1">
    <source>
        <dbReference type="EMBL" id="KAJ4451095.1"/>
    </source>
</evidence>
<feature type="non-terminal residue" evidence="1">
    <location>
        <position position="1"/>
    </location>
</feature>